<evidence type="ECO:0000256" key="1">
    <source>
        <dbReference type="SAM" id="Phobius"/>
    </source>
</evidence>
<evidence type="ECO:0000313" key="4">
    <source>
        <dbReference type="Proteomes" id="UP000236584"/>
    </source>
</evidence>
<feature type="transmembrane region" description="Helical" evidence="1">
    <location>
        <begin position="67"/>
        <end position="93"/>
    </location>
</feature>
<feature type="transmembrane region" description="Helical" evidence="1">
    <location>
        <begin position="114"/>
        <end position="131"/>
    </location>
</feature>
<organism evidence="3 4">
    <name type="scientific">Salinigranum rubrum</name>
    <dbReference type="NCBI Taxonomy" id="755307"/>
    <lineage>
        <taxon>Archaea</taxon>
        <taxon>Methanobacteriati</taxon>
        <taxon>Methanobacteriota</taxon>
        <taxon>Stenosarchaea group</taxon>
        <taxon>Halobacteria</taxon>
        <taxon>Halobacteriales</taxon>
        <taxon>Haloferacaceae</taxon>
        <taxon>Salinigranum</taxon>
    </lineage>
</organism>
<keyword evidence="1" id="KW-0812">Transmembrane</keyword>
<dbReference type="EMBL" id="CP026309">
    <property type="protein sequence ID" value="AUV82547.1"/>
    <property type="molecule type" value="Genomic_DNA"/>
</dbReference>
<feature type="transmembrane region" description="Helical" evidence="1">
    <location>
        <begin position="177"/>
        <end position="200"/>
    </location>
</feature>
<evidence type="ECO:0000259" key="2">
    <source>
        <dbReference type="Pfam" id="PF25231"/>
    </source>
</evidence>
<dbReference type="Pfam" id="PF25231">
    <property type="entry name" value="DUF7847"/>
    <property type="match status" value="1"/>
</dbReference>
<dbReference type="OrthoDB" id="205869at2157"/>
<name>A0A2I8VKT5_9EURY</name>
<reference evidence="3 4" key="1">
    <citation type="submission" date="2018-01" db="EMBL/GenBank/DDBJ databases">
        <title>Complete genome sequence of Salinigranum rubrum GX10T, an extremely halophilic archaeon isolated from a marine solar saltern.</title>
        <authorList>
            <person name="Han S."/>
        </authorList>
    </citation>
    <scope>NUCLEOTIDE SEQUENCE [LARGE SCALE GENOMIC DNA]</scope>
    <source>
        <strain evidence="3 4">GX10</strain>
    </source>
</reference>
<dbReference type="AlphaFoldDB" id="A0A2I8VKT5"/>
<proteinExistence type="predicted"/>
<dbReference type="KEGG" id="srub:C2R22_13620"/>
<feature type="transmembrane region" description="Helical" evidence="1">
    <location>
        <begin position="137"/>
        <end position="156"/>
    </location>
</feature>
<dbReference type="InterPro" id="IPR057169">
    <property type="entry name" value="DUF7847"/>
</dbReference>
<feature type="domain" description="DUF7847" evidence="2">
    <location>
        <begin position="3"/>
        <end position="235"/>
    </location>
</feature>
<accession>A0A2I8VKT5</accession>
<keyword evidence="4" id="KW-1185">Reference proteome</keyword>
<dbReference type="GeneID" id="35593149"/>
<gene>
    <name evidence="3" type="ORF">C2R22_13620</name>
</gene>
<keyword evidence="1" id="KW-1133">Transmembrane helix</keyword>
<dbReference type="RefSeq" id="WP_103426236.1">
    <property type="nucleotide sequence ID" value="NZ_CP026309.1"/>
</dbReference>
<evidence type="ECO:0000313" key="3">
    <source>
        <dbReference type="EMBL" id="AUV82547.1"/>
    </source>
</evidence>
<feature type="transmembrane region" description="Helical" evidence="1">
    <location>
        <begin position="21"/>
        <end position="47"/>
    </location>
</feature>
<protein>
    <recommendedName>
        <fullName evidence="2">DUF7847 domain-containing protein</fullName>
    </recommendedName>
</protein>
<dbReference type="Proteomes" id="UP000236584">
    <property type="component" value="Chromosome"/>
</dbReference>
<feature type="transmembrane region" description="Helical" evidence="1">
    <location>
        <begin position="212"/>
        <end position="233"/>
    </location>
</feature>
<sequence>MALQLGRMFSDGIRRVLTRTGGILFAGLLVIQLLVQVSINTAVVGFVPPEAAGELGETIGLTLPVSGTVATALFLATLVLSSVYFVGLSRALARPLPELSTFPADLFTRRLGRATLSMLVGGAIVTVSVTVGLMLFFLPGIFLAVCFLFFIFAVSVEDRGFVDALKRSWGLSRGNRLKLTVVVILSGVIGAVTGAVGSVLDLAGSPVVGDLVTNTISSVLFVLLYGIMAAAYLQLRDDDEDGFDGSVTSQPLGNTVADQ</sequence>
<keyword evidence="1" id="KW-0472">Membrane</keyword>